<evidence type="ECO:0000256" key="5">
    <source>
        <dbReference type="ARBA" id="ARBA00023098"/>
    </source>
</evidence>
<dbReference type="Pfam" id="PF00132">
    <property type="entry name" value="Hexapep"/>
    <property type="match status" value="1"/>
</dbReference>
<dbReference type="InterPro" id="IPR011004">
    <property type="entry name" value="Trimer_LpxA-like_sf"/>
</dbReference>
<keyword evidence="6 8" id="KW-0012">Acyltransferase</keyword>
<dbReference type="GO" id="GO:0016410">
    <property type="term" value="F:N-acyltransferase activity"/>
    <property type="evidence" value="ECO:0007669"/>
    <property type="project" value="InterPro"/>
</dbReference>
<dbReference type="InterPro" id="IPR007691">
    <property type="entry name" value="LpxD"/>
</dbReference>
<dbReference type="OrthoDB" id="9784739at2"/>
<name>A0A4R9I0T7_9LEPT</name>
<comment type="caution">
    <text evidence="8">The sequence shown here is derived from an EMBL/GenBank/DDBJ whole genome shotgun (WGS) entry which is preliminary data.</text>
</comment>
<dbReference type="GO" id="GO:0009245">
    <property type="term" value="P:lipid A biosynthetic process"/>
    <property type="evidence" value="ECO:0007669"/>
    <property type="project" value="UniProtKB-KW"/>
</dbReference>
<evidence type="ECO:0000256" key="2">
    <source>
        <dbReference type="ARBA" id="ARBA00022556"/>
    </source>
</evidence>
<reference evidence="8" key="1">
    <citation type="journal article" date="2019" name="PLoS Negl. Trop. Dis.">
        <title>Revisiting the worldwide diversity of Leptospira species in the environment.</title>
        <authorList>
            <person name="Vincent A.T."/>
            <person name="Schiettekatte O."/>
            <person name="Bourhy P."/>
            <person name="Veyrier F.J."/>
            <person name="Picardeau M."/>
        </authorList>
    </citation>
    <scope>NUCLEOTIDE SEQUENCE [LARGE SCALE GENOMIC DNA]</scope>
    <source>
        <strain evidence="8">201800287</strain>
    </source>
</reference>
<evidence type="ECO:0000313" key="9">
    <source>
        <dbReference type="Proteomes" id="UP000298009"/>
    </source>
</evidence>
<dbReference type="EMBL" id="RQFK01000028">
    <property type="protein sequence ID" value="TGK78928.1"/>
    <property type="molecule type" value="Genomic_DNA"/>
</dbReference>
<dbReference type="GO" id="GO:0016020">
    <property type="term" value="C:membrane"/>
    <property type="evidence" value="ECO:0007669"/>
    <property type="project" value="GOC"/>
</dbReference>
<dbReference type="SUPFAM" id="SSF51161">
    <property type="entry name" value="Trimeric LpxA-like enzymes"/>
    <property type="match status" value="1"/>
</dbReference>
<evidence type="ECO:0000256" key="6">
    <source>
        <dbReference type="ARBA" id="ARBA00023315"/>
    </source>
</evidence>
<dbReference type="NCBIfam" id="TIGR01853">
    <property type="entry name" value="lipid_A_lpxD"/>
    <property type="match status" value="1"/>
</dbReference>
<feature type="domain" description="Mannose-1-phosphate guanyltransferase C-terminal" evidence="7">
    <location>
        <begin position="202"/>
        <end position="273"/>
    </location>
</feature>
<accession>A0A4R9I0T7</accession>
<dbReference type="PROSITE" id="PS00101">
    <property type="entry name" value="HEXAPEP_TRANSFERASES"/>
    <property type="match status" value="1"/>
</dbReference>
<dbReference type="CDD" id="cd03352">
    <property type="entry name" value="LbH_LpxD"/>
    <property type="match status" value="1"/>
</dbReference>
<dbReference type="PANTHER" id="PTHR43378:SF2">
    <property type="entry name" value="UDP-3-O-ACYLGLUCOSAMINE N-ACYLTRANSFERASE 1, MITOCHONDRIAL-RELATED"/>
    <property type="match status" value="1"/>
</dbReference>
<dbReference type="RefSeq" id="WP_135602518.1">
    <property type="nucleotide sequence ID" value="NZ_RQFK01000028.1"/>
</dbReference>
<evidence type="ECO:0000313" key="8">
    <source>
        <dbReference type="EMBL" id="TGK78928.1"/>
    </source>
</evidence>
<keyword evidence="3 8" id="KW-0808">Transferase</keyword>
<dbReference type="PANTHER" id="PTHR43378">
    <property type="entry name" value="UDP-3-O-ACYLGLUCOSAMINE N-ACYLTRANSFERASE"/>
    <property type="match status" value="1"/>
</dbReference>
<evidence type="ECO:0000256" key="3">
    <source>
        <dbReference type="ARBA" id="ARBA00022679"/>
    </source>
</evidence>
<organism evidence="8 9">
    <name type="scientific">Leptospira noumeaensis</name>
    <dbReference type="NCBI Taxonomy" id="2484964"/>
    <lineage>
        <taxon>Bacteria</taxon>
        <taxon>Pseudomonadati</taxon>
        <taxon>Spirochaetota</taxon>
        <taxon>Spirochaetia</taxon>
        <taxon>Leptospirales</taxon>
        <taxon>Leptospiraceae</taxon>
        <taxon>Leptospira</taxon>
    </lineage>
</organism>
<dbReference type="Pfam" id="PF25087">
    <property type="entry name" value="GMPPB_C"/>
    <property type="match status" value="1"/>
</dbReference>
<protein>
    <submittedName>
        <fullName evidence="8">UDP-3-O-(3-hydroxymyristoyl)glucosamine N-acyltransferase</fullName>
        <ecNumber evidence="8">2.3.1.191</ecNumber>
    </submittedName>
</protein>
<dbReference type="InterPro" id="IPR001451">
    <property type="entry name" value="Hexapep"/>
</dbReference>
<proteinExistence type="predicted"/>
<keyword evidence="5" id="KW-0443">Lipid metabolism</keyword>
<dbReference type="InterPro" id="IPR056729">
    <property type="entry name" value="GMPPB_C"/>
</dbReference>
<evidence type="ECO:0000256" key="1">
    <source>
        <dbReference type="ARBA" id="ARBA00022516"/>
    </source>
</evidence>
<keyword evidence="9" id="KW-1185">Reference proteome</keyword>
<dbReference type="NCBIfam" id="NF002060">
    <property type="entry name" value="PRK00892.1"/>
    <property type="match status" value="1"/>
</dbReference>
<dbReference type="Proteomes" id="UP000298009">
    <property type="component" value="Unassembled WGS sequence"/>
</dbReference>
<dbReference type="InterPro" id="IPR018357">
    <property type="entry name" value="Hexapep_transf_CS"/>
</dbReference>
<dbReference type="AlphaFoldDB" id="A0A4R9I0T7"/>
<dbReference type="Gene3D" id="2.160.10.10">
    <property type="entry name" value="Hexapeptide repeat proteins"/>
    <property type="match status" value="1"/>
</dbReference>
<dbReference type="Gene3D" id="3.40.1390.10">
    <property type="entry name" value="MurE/MurF, N-terminal domain"/>
    <property type="match status" value="1"/>
</dbReference>
<sequence length="339" mass="36596">MKLKDLAEQLGASFTGSGDLEISGIKDLEHHTPVDPNSIYYVASKKYLAKHKKSADVKIALTIDSLASHFPNAIIVPEEGSKVKFIQVISLFEKKPKQDVSISSKASVHPTAKLGNDVTIMDFAVIQENVVIGDRAVIHPNVVLEPNVEVGEETVIKSGVVVYYNCKLGKRNLIHSNTVIGADGFGFYDYGGVRYKVPQIGNVLIGDDVEMGAHCTVDRAALESTTIGNFTKFDDHVHVGHNCRVGNYVYIAGATVLAGSVTIEDGCFLAGQSAVAEHLTMKKGSILLGLSGLAEDSKEKTVYFGIPARPALEMHRINSSLPFLPDVVKTFSKQKKEGS</sequence>
<keyword evidence="4" id="KW-0677">Repeat</keyword>
<keyword evidence="2" id="KW-0441">Lipid A biosynthesis</keyword>
<dbReference type="EC" id="2.3.1.191" evidence="8"/>
<keyword evidence="1" id="KW-0444">Lipid biosynthesis</keyword>
<evidence type="ECO:0000256" key="4">
    <source>
        <dbReference type="ARBA" id="ARBA00022737"/>
    </source>
</evidence>
<dbReference type="GO" id="GO:0103118">
    <property type="term" value="F:UDP-3-O-[(3R)-3-hydroxyacyl]-glucosamine N-acyltransferase activity"/>
    <property type="evidence" value="ECO:0007669"/>
    <property type="project" value="UniProtKB-EC"/>
</dbReference>
<gene>
    <name evidence="8" type="primary">lpxD</name>
    <name evidence="8" type="ORF">EHQ24_15365</name>
</gene>
<evidence type="ECO:0000259" key="7">
    <source>
        <dbReference type="Pfam" id="PF25087"/>
    </source>
</evidence>